<reference evidence="2 3" key="1">
    <citation type="submission" date="2024-01" db="EMBL/GenBank/DDBJ databases">
        <authorList>
            <person name="Waweru B."/>
        </authorList>
    </citation>
    <scope>NUCLEOTIDE SEQUENCE [LARGE SCALE GENOMIC DNA]</scope>
</reference>
<proteinExistence type="predicted"/>
<comment type="caution">
    <text evidence="2">The sequence shown here is derived from an EMBL/GenBank/DDBJ whole genome shotgun (WGS) entry which is preliminary data.</text>
</comment>
<dbReference type="InterPro" id="IPR032675">
    <property type="entry name" value="LRR_dom_sf"/>
</dbReference>
<dbReference type="SUPFAM" id="SSF52047">
    <property type="entry name" value="RNI-like"/>
    <property type="match status" value="1"/>
</dbReference>
<dbReference type="Pfam" id="PF00646">
    <property type="entry name" value="F-box"/>
    <property type="match status" value="1"/>
</dbReference>
<dbReference type="InterPro" id="IPR036047">
    <property type="entry name" value="F-box-like_dom_sf"/>
</dbReference>
<dbReference type="InterPro" id="IPR001810">
    <property type="entry name" value="F-box_dom"/>
</dbReference>
<dbReference type="AlphaFoldDB" id="A0AAV1RUI7"/>
<gene>
    <name evidence="2" type="ORF">DCAF_LOCUS15416</name>
</gene>
<evidence type="ECO:0000259" key="1">
    <source>
        <dbReference type="Pfam" id="PF00646"/>
    </source>
</evidence>
<keyword evidence="3" id="KW-1185">Reference proteome</keyword>
<name>A0AAV1RUI7_9ROSI</name>
<feature type="domain" description="F-box" evidence="1">
    <location>
        <begin position="316"/>
        <end position="358"/>
    </location>
</feature>
<evidence type="ECO:0000313" key="2">
    <source>
        <dbReference type="EMBL" id="CAK7340334.1"/>
    </source>
</evidence>
<protein>
    <recommendedName>
        <fullName evidence="1">F-box domain-containing protein</fullName>
    </recommendedName>
</protein>
<dbReference type="SUPFAM" id="SSF81383">
    <property type="entry name" value="F-box domain"/>
    <property type="match status" value="2"/>
</dbReference>
<sequence>MEERKWENLELDCLANAFGRVGMESLLLDVPFVCKSWYKASLDPSCWKRLVFPRNIESDWMTTGVLLLDRFMEEYKIGNCSVDAFVKFIVGRSHGNCTCLLLPSGCTQEVIKYIADECPALISLSLPLDILRSTIIPTLIGKWEHLEDLSLGSSRNFVDIITQISLCCKKFSALRLLSARIGEAEASAIVTNLPNIKYLVLRGGQINFKNLVIIVEGCKSLVYLDVSDCIGFDPDDEKVLELASHIKTFKCEGSMLEEDYYEDYNDYEDFTEFLKLKAWKNTRNIVFACNPISGEYIAIPVADKEKNRIEMEERKWENLELDCLANVFGRVGMESLLLDVPFVCKSWYKASLDPSCWKRLVFPRNIESDWMTTGVLLLDRFMEEYKIGNCSVDAFVKFIVGRSHGNCTRLLLPSGCTEEVVKYIADE</sequence>
<dbReference type="Proteomes" id="UP001314170">
    <property type="component" value="Unassembled WGS sequence"/>
</dbReference>
<dbReference type="PANTHER" id="PTHR38926">
    <property type="entry name" value="F-BOX DOMAIN CONTAINING PROTEIN, EXPRESSED"/>
    <property type="match status" value="1"/>
</dbReference>
<dbReference type="Gene3D" id="1.20.1280.50">
    <property type="match status" value="2"/>
</dbReference>
<organism evidence="2 3">
    <name type="scientific">Dovyalis caffra</name>
    <dbReference type="NCBI Taxonomy" id="77055"/>
    <lineage>
        <taxon>Eukaryota</taxon>
        <taxon>Viridiplantae</taxon>
        <taxon>Streptophyta</taxon>
        <taxon>Embryophyta</taxon>
        <taxon>Tracheophyta</taxon>
        <taxon>Spermatophyta</taxon>
        <taxon>Magnoliopsida</taxon>
        <taxon>eudicotyledons</taxon>
        <taxon>Gunneridae</taxon>
        <taxon>Pentapetalae</taxon>
        <taxon>rosids</taxon>
        <taxon>fabids</taxon>
        <taxon>Malpighiales</taxon>
        <taxon>Salicaceae</taxon>
        <taxon>Flacourtieae</taxon>
        <taxon>Dovyalis</taxon>
    </lineage>
</organism>
<dbReference type="Gene3D" id="3.80.10.10">
    <property type="entry name" value="Ribonuclease Inhibitor"/>
    <property type="match status" value="1"/>
</dbReference>
<dbReference type="PANTHER" id="PTHR38926:SF5">
    <property type="entry name" value="F-BOX AND LEUCINE-RICH REPEAT PROTEIN 6"/>
    <property type="match status" value="1"/>
</dbReference>
<dbReference type="EMBL" id="CAWUPB010001159">
    <property type="protein sequence ID" value="CAK7340334.1"/>
    <property type="molecule type" value="Genomic_DNA"/>
</dbReference>
<evidence type="ECO:0000313" key="3">
    <source>
        <dbReference type="Proteomes" id="UP001314170"/>
    </source>
</evidence>
<accession>A0AAV1RUI7</accession>